<sequence length="187" mass="21182">MTGNRVIRDLFSNWNTIMKGNRLNITTMPQKQNTKSSNNNFGTVARFPRASPSDATQMGDTGVVPNHGNKQINRLSIDSGTEQNYPGYQISTHHSRGAGTEMPPRPHTVPDRRSSPRPRCERSGRSKSRSRAPMGRRAFVPYPQDWTHPVSHLHRRLDSSGTSAIQPWQDMTARSRRTMRGTLLRTY</sequence>
<feature type="compositionally biased region" description="Polar residues" evidence="1">
    <location>
        <begin position="28"/>
        <end position="42"/>
    </location>
</feature>
<gene>
    <name evidence="2" type="ORF">DPMN_171831</name>
</gene>
<name>A0A9D4DYQ7_DREPO</name>
<keyword evidence="3" id="KW-1185">Reference proteome</keyword>
<evidence type="ECO:0000313" key="3">
    <source>
        <dbReference type="Proteomes" id="UP000828390"/>
    </source>
</evidence>
<protein>
    <submittedName>
        <fullName evidence="2">Uncharacterized protein</fullName>
    </submittedName>
</protein>
<dbReference type="AlphaFoldDB" id="A0A9D4DYQ7"/>
<evidence type="ECO:0000256" key="1">
    <source>
        <dbReference type="SAM" id="MobiDB-lite"/>
    </source>
</evidence>
<reference evidence="2" key="1">
    <citation type="journal article" date="2019" name="bioRxiv">
        <title>The Genome of the Zebra Mussel, Dreissena polymorpha: A Resource for Invasive Species Research.</title>
        <authorList>
            <person name="McCartney M.A."/>
            <person name="Auch B."/>
            <person name="Kono T."/>
            <person name="Mallez S."/>
            <person name="Zhang Y."/>
            <person name="Obille A."/>
            <person name="Becker A."/>
            <person name="Abrahante J.E."/>
            <person name="Garbe J."/>
            <person name="Badalamenti J.P."/>
            <person name="Herman A."/>
            <person name="Mangelson H."/>
            <person name="Liachko I."/>
            <person name="Sullivan S."/>
            <person name="Sone E.D."/>
            <person name="Koren S."/>
            <person name="Silverstein K.A.T."/>
            <person name="Beckman K.B."/>
            <person name="Gohl D.M."/>
        </authorList>
    </citation>
    <scope>NUCLEOTIDE SEQUENCE</scope>
    <source>
        <strain evidence="2">Duluth1</strain>
        <tissue evidence="2">Whole animal</tissue>
    </source>
</reference>
<accession>A0A9D4DYQ7</accession>
<comment type="caution">
    <text evidence="2">The sequence shown here is derived from an EMBL/GenBank/DDBJ whole genome shotgun (WGS) entry which is preliminary data.</text>
</comment>
<evidence type="ECO:0000313" key="2">
    <source>
        <dbReference type="EMBL" id="KAH3770544.1"/>
    </source>
</evidence>
<feature type="region of interest" description="Disordered" evidence="1">
    <location>
        <begin position="28"/>
        <end position="143"/>
    </location>
</feature>
<feature type="compositionally biased region" description="Polar residues" evidence="1">
    <location>
        <begin position="68"/>
        <end position="92"/>
    </location>
</feature>
<feature type="compositionally biased region" description="Basic and acidic residues" evidence="1">
    <location>
        <begin position="108"/>
        <end position="124"/>
    </location>
</feature>
<dbReference type="EMBL" id="JAIWYP010000009">
    <property type="protein sequence ID" value="KAH3770544.1"/>
    <property type="molecule type" value="Genomic_DNA"/>
</dbReference>
<dbReference type="Proteomes" id="UP000828390">
    <property type="component" value="Unassembled WGS sequence"/>
</dbReference>
<organism evidence="2 3">
    <name type="scientific">Dreissena polymorpha</name>
    <name type="common">Zebra mussel</name>
    <name type="synonym">Mytilus polymorpha</name>
    <dbReference type="NCBI Taxonomy" id="45954"/>
    <lineage>
        <taxon>Eukaryota</taxon>
        <taxon>Metazoa</taxon>
        <taxon>Spiralia</taxon>
        <taxon>Lophotrochozoa</taxon>
        <taxon>Mollusca</taxon>
        <taxon>Bivalvia</taxon>
        <taxon>Autobranchia</taxon>
        <taxon>Heteroconchia</taxon>
        <taxon>Euheterodonta</taxon>
        <taxon>Imparidentia</taxon>
        <taxon>Neoheterodontei</taxon>
        <taxon>Myida</taxon>
        <taxon>Dreissenoidea</taxon>
        <taxon>Dreissenidae</taxon>
        <taxon>Dreissena</taxon>
    </lineage>
</organism>
<reference evidence="2" key="2">
    <citation type="submission" date="2020-11" db="EMBL/GenBank/DDBJ databases">
        <authorList>
            <person name="McCartney M.A."/>
            <person name="Auch B."/>
            <person name="Kono T."/>
            <person name="Mallez S."/>
            <person name="Becker A."/>
            <person name="Gohl D.M."/>
            <person name="Silverstein K.A.T."/>
            <person name="Koren S."/>
            <person name="Bechman K.B."/>
            <person name="Herman A."/>
            <person name="Abrahante J.E."/>
            <person name="Garbe J."/>
        </authorList>
    </citation>
    <scope>NUCLEOTIDE SEQUENCE</scope>
    <source>
        <strain evidence="2">Duluth1</strain>
        <tissue evidence="2">Whole animal</tissue>
    </source>
</reference>
<proteinExistence type="predicted"/>